<feature type="region of interest" description="Disordered" evidence="1">
    <location>
        <begin position="117"/>
        <end position="143"/>
    </location>
</feature>
<dbReference type="Proteomes" id="UP000078492">
    <property type="component" value="Unassembled WGS sequence"/>
</dbReference>
<sequence length="143" mass="16132">MMDAEGDQRIMFRKWTSNHSAQNTVRSSEIQFGSTSIEYRAANDFGGSSRRRGQFVCWERFAVFPKSFPSFSRVPGTPMKAESTYVLSNNQIDPLAECPFASYLSSSPYLGSFPSHYSTPGRTAKSHESRRNTTVKLKRSKTP</sequence>
<evidence type="ECO:0000256" key="1">
    <source>
        <dbReference type="SAM" id="MobiDB-lite"/>
    </source>
</evidence>
<name>A0A195ENE1_9HYME</name>
<keyword evidence="3" id="KW-1185">Reference proteome</keyword>
<reference evidence="2 3" key="1">
    <citation type="submission" date="2015-09" db="EMBL/GenBank/DDBJ databases">
        <title>Trachymyrmex cornetzi WGS genome.</title>
        <authorList>
            <person name="Nygaard S."/>
            <person name="Hu H."/>
            <person name="Boomsma J."/>
            <person name="Zhang G."/>
        </authorList>
    </citation>
    <scope>NUCLEOTIDE SEQUENCE [LARGE SCALE GENOMIC DNA]</scope>
    <source>
        <strain evidence="2">Tcor2-1</strain>
        <tissue evidence="2">Whole body</tissue>
    </source>
</reference>
<dbReference type="AlphaFoldDB" id="A0A195ENE1"/>
<gene>
    <name evidence="2" type="ORF">ALC57_00966</name>
</gene>
<evidence type="ECO:0000313" key="2">
    <source>
        <dbReference type="EMBL" id="KYN29703.1"/>
    </source>
</evidence>
<accession>A0A195ENE1</accession>
<organism evidence="2 3">
    <name type="scientific">Trachymyrmex cornetzi</name>
    <dbReference type="NCBI Taxonomy" id="471704"/>
    <lineage>
        <taxon>Eukaryota</taxon>
        <taxon>Metazoa</taxon>
        <taxon>Ecdysozoa</taxon>
        <taxon>Arthropoda</taxon>
        <taxon>Hexapoda</taxon>
        <taxon>Insecta</taxon>
        <taxon>Pterygota</taxon>
        <taxon>Neoptera</taxon>
        <taxon>Endopterygota</taxon>
        <taxon>Hymenoptera</taxon>
        <taxon>Apocrita</taxon>
        <taxon>Aculeata</taxon>
        <taxon>Formicoidea</taxon>
        <taxon>Formicidae</taxon>
        <taxon>Myrmicinae</taxon>
        <taxon>Trachymyrmex</taxon>
    </lineage>
</organism>
<evidence type="ECO:0000313" key="3">
    <source>
        <dbReference type="Proteomes" id="UP000078492"/>
    </source>
</evidence>
<proteinExistence type="predicted"/>
<dbReference type="EMBL" id="KQ978625">
    <property type="protein sequence ID" value="KYN29703.1"/>
    <property type="molecule type" value="Genomic_DNA"/>
</dbReference>
<protein>
    <submittedName>
        <fullName evidence="2">Uncharacterized protein</fullName>
    </submittedName>
</protein>